<accession>A0A5A5TAD9</accession>
<dbReference type="Gene3D" id="1.10.443.10">
    <property type="entry name" value="Intergrase catalytic core"/>
    <property type="match status" value="1"/>
</dbReference>
<dbReference type="InterPro" id="IPR050090">
    <property type="entry name" value="Tyrosine_recombinase_XerCD"/>
</dbReference>
<dbReference type="InterPro" id="IPR010998">
    <property type="entry name" value="Integrase_recombinase_N"/>
</dbReference>
<dbReference type="PANTHER" id="PTHR30349">
    <property type="entry name" value="PHAGE INTEGRASE-RELATED"/>
    <property type="match status" value="1"/>
</dbReference>
<dbReference type="InterPro" id="IPR013762">
    <property type="entry name" value="Integrase-like_cat_sf"/>
</dbReference>
<proteinExistence type="predicted"/>
<gene>
    <name evidence="4" type="ORF">KDI_15130</name>
</gene>
<dbReference type="AlphaFoldDB" id="A0A5A5TAD9"/>
<comment type="caution">
    <text evidence="4">The sequence shown here is derived from an EMBL/GenBank/DDBJ whole genome shotgun (WGS) entry which is preliminary data.</text>
</comment>
<reference evidence="4 5" key="1">
    <citation type="submission" date="2019-01" db="EMBL/GenBank/DDBJ databases">
        <title>Draft genome sequence of Dictyobacter sp. Uno17.</title>
        <authorList>
            <person name="Wang C.M."/>
            <person name="Zheng Y."/>
            <person name="Sakai Y."/>
            <person name="Abe K."/>
            <person name="Yokota A."/>
            <person name="Yabe S."/>
        </authorList>
    </citation>
    <scope>NUCLEOTIDE SEQUENCE [LARGE SCALE GENOMIC DNA]</scope>
    <source>
        <strain evidence="4 5">Uno17</strain>
    </source>
</reference>
<keyword evidence="1" id="KW-0238">DNA-binding</keyword>
<evidence type="ECO:0000313" key="5">
    <source>
        <dbReference type="Proteomes" id="UP000322530"/>
    </source>
</evidence>
<dbReference type="CDD" id="cd00397">
    <property type="entry name" value="DNA_BRE_C"/>
    <property type="match status" value="1"/>
</dbReference>
<keyword evidence="5" id="KW-1185">Reference proteome</keyword>
<evidence type="ECO:0000313" key="4">
    <source>
        <dbReference type="EMBL" id="GCF07949.1"/>
    </source>
</evidence>
<evidence type="ECO:0000256" key="2">
    <source>
        <dbReference type="ARBA" id="ARBA00023172"/>
    </source>
</evidence>
<organism evidence="4 5">
    <name type="scientific">Dictyobacter arantiisoli</name>
    <dbReference type="NCBI Taxonomy" id="2014874"/>
    <lineage>
        <taxon>Bacteria</taxon>
        <taxon>Bacillati</taxon>
        <taxon>Chloroflexota</taxon>
        <taxon>Ktedonobacteria</taxon>
        <taxon>Ktedonobacterales</taxon>
        <taxon>Dictyobacteraceae</taxon>
        <taxon>Dictyobacter</taxon>
    </lineage>
</organism>
<sequence length="335" mass="36697">MTRKITVATPTSLINVGQIANTYVSTGVFADYQQRLAANTLRRQADDLALFASYLAEAGVETQAHDFLNDPHAWQGITYGLVDGFVRWMLTQGYAIGSINVRLSTVKAYCKLVTKAGTLPTSEYALIKLINGYRHAEGRHIDQRRAITRRGPKKAQAVAISPDQASQLKKQPDSAQGRRDALLLCLLLDHGLRCGEIAGLTKDAINLSEGTLIFYREKVDKVQIHQLTRDTLLAAMKYFQVCTPTSKLLMGSRKDGTLYGVMSQRAITERVHARGEAIGLYGLSAHDCRHYWATAAVKGGTDIKSLQDAGGWSSPAMPLRYTASSKIANEGVRLG</sequence>
<dbReference type="GO" id="GO:0006310">
    <property type="term" value="P:DNA recombination"/>
    <property type="evidence" value="ECO:0007669"/>
    <property type="project" value="UniProtKB-KW"/>
</dbReference>
<dbReference type="Gene3D" id="1.10.150.130">
    <property type="match status" value="1"/>
</dbReference>
<dbReference type="GO" id="GO:0015074">
    <property type="term" value="P:DNA integration"/>
    <property type="evidence" value="ECO:0007669"/>
    <property type="project" value="InterPro"/>
</dbReference>
<dbReference type="Pfam" id="PF00589">
    <property type="entry name" value="Phage_integrase"/>
    <property type="match status" value="1"/>
</dbReference>
<dbReference type="InterPro" id="IPR011010">
    <property type="entry name" value="DNA_brk_join_enz"/>
</dbReference>
<dbReference type="GO" id="GO:0003677">
    <property type="term" value="F:DNA binding"/>
    <property type="evidence" value="ECO:0007669"/>
    <property type="project" value="UniProtKB-KW"/>
</dbReference>
<dbReference type="Proteomes" id="UP000322530">
    <property type="component" value="Unassembled WGS sequence"/>
</dbReference>
<evidence type="ECO:0000256" key="1">
    <source>
        <dbReference type="ARBA" id="ARBA00023125"/>
    </source>
</evidence>
<dbReference type="PROSITE" id="PS51898">
    <property type="entry name" value="TYR_RECOMBINASE"/>
    <property type="match status" value="1"/>
</dbReference>
<dbReference type="PANTHER" id="PTHR30349:SF81">
    <property type="entry name" value="TYROSINE RECOMBINASE XERC"/>
    <property type="match status" value="1"/>
</dbReference>
<feature type="domain" description="Tyr recombinase" evidence="3">
    <location>
        <begin position="155"/>
        <end position="334"/>
    </location>
</feature>
<dbReference type="EMBL" id="BIXY01000016">
    <property type="protein sequence ID" value="GCF07949.1"/>
    <property type="molecule type" value="Genomic_DNA"/>
</dbReference>
<evidence type="ECO:0000259" key="3">
    <source>
        <dbReference type="PROSITE" id="PS51898"/>
    </source>
</evidence>
<name>A0A5A5TAD9_9CHLR</name>
<dbReference type="InterPro" id="IPR002104">
    <property type="entry name" value="Integrase_catalytic"/>
</dbReference>
<protein>
    <recommendedName>
        <fullName evidence="3">Tyr recombinase domain-containing protein</fullName>
    </recommendedName>
</protein>
<dbReference type="SUPFAM" id="SSF56349">
    <property type="entry name" value="DNA breaking-rejoining enzymes"/>
    <property type="match status" value="1"/>
</dbReference>
<keyword evidence="2" id="KW-0233">DNA recombination</keyword>
<dbReference type="RefSeq" id="WP_172631942.1">
    <property type="nucleotide sequence ID" value="NZ_BIXY01000016.1"/>
</dbReference>